<dbReference type="HAMAP" id="MF_00023">
    <property type="entry name" value="SmpB"/>
    <property type="match status" value="1"/>
</dbReference>
<evidence type="ECO:0000256" key="2">
    <source>
        <dbReference type="ARBA" id="ARBA00022884"/>
    </source>
</evidence>
<dbReference type="NCBIfam" id="TIGR00086">
    <property type="entry name" value="smpB"/>
    <property type="match status" value="1"/>
</dbReference>
<reference evidence="5 6" key="1">
    <citation type="submission" date="2020-08" db="EMBL/GenBank/DDBJ databases">
        <title>Sequencing the genomes of 1000 actinobacteria strains.</title>
        <authorList>
            <person name="Klenk H.-P."/>
        </authorList>
    </citation>
    <scope>NUCLEOTIDE SEQUENCE [LARGE SCALE GENOMIC DNA]</scope>
    <source>
        <strain evidence="5 6">DSM 45886</strain>
    </source>
</reference>
<comment type="caution">
    <text evidence="5">The sequence shown here is derived from an EMBL/GenBank/DDBJ whole genome shotgun (WGS) entry which is preliminary data.</text>
</comment>
<evidence type="ECO:0000313" key="5">
    <source>
        <dbReference type="EMBL" id="MBB4957947.1"/>
    </source>
</evidence>
<dbReference type="PANTHER" id="PTHR30308:SF2">
    <property type="entry name" value="SSRA-BINDING PROTEIN"/>
    <property type="match status" value="1"/>
</dbReference>
<dbReference type="Proteomes" id="UP000578819">
    <property type="component" value="Unassembled WGS sequence"/>
</dbReference>
<comment type="similarity">
    <text evidence="3">Belongs to the SmpB family.</text>
</comment>
<keyword evidence="2 3" id="KW-0694">RNA-binding</keyword>
<dbReference type="Gene3D" id="2.40.280.10">
    <property type="match status" value="1"/>
</dbReference>
<dbReference type="InterPro" id="IPR020081">
    <property type="entry name" value="SsrA-bd_prot_CS"/>
</dbReference>
<dbReference type="Pfam" id="PF01668">
    <property type="entry name" value="SmpB"/>
    <property type="match status" value="1"/>
</dbReference>
<dbReference type="PROSITE" id="PS01317">
    <property type="entry name" value="SSRP"/>
    <property type="match status" value="1"/>
</dbReference>
<sequence length="173" mass="19659">MARLSGEERKGWGRKMPREKGRKVVASNRKARHDYAILDTYEAGLALTGTEVKSLRAGHASLVDAFAQERDGEFFLYGMHIPEYTQGTWTNHEPRRTRKLLLNRIEISRLTGKLQETGLTLVPLAVYFSDGWAKVEIGLAKGKKSYDKRQDLAKRDADREIRRAAGRRGKGME</sequence>
<dbReference type="InterPro" id="IPR023620">
    <property type="entry name" value="SmpB"/>
</dbReference>
<evidence type="ECO:0000313" key="6">
    <source>
        <dbReference type="Proteomes" id="UP000578819"/>
    </source>
</evidence>
<organism evidence="5 6">
    <name type="scientific">Micromonospora polyrhachis</name>
    <dbReference type="NCBI Taxonomy" id="1282883"/>
    <lineage>
        <taxon>Bacteria</taxon>
        <taxon>Bacillati</taxon>
        <taxon>Actinomycetota</taxon>
        <taxon>Actinomycetes</taxon>
        <taxon>Micromonosporales</taxon>
        <taxon>Micromonosporaceae</taxon>
        <taxon>Micromonospora</taxon>
    </lineage>
</organism>
<dbReference type="GO" id="GO:0070930">
    <property type="term" value="P:trans-translation-dependent protein tagging"/>
    <property type="evidence" value="ECO:0007669"/>
    <property type="project" value="TreeGrafter"/>
</dbReference>
<dbReference type="GO" id="GO:0003723">
    <property type="term" value="F:RNA binding"/>
    <property type="evidence" value="ECO:0007669"/>
    <property type="project" value="UniProtKB-UniRule"/>
</dbReference>
<keyword evidence="6" id="KW-1185">Reference proteome</keyword>
<keyword evidence="1 3" id="KW-0963">Cytoplasm</keyword>
<dbReference type="InterPro" id="IPR000037">
    <property type="entry name" value="SsrA-bd_prot"/>
</dbReference>
<dbReference type="GO" id="GO:0070929">
    <property type="term" value="P:trans-translation"/>
    <property type="evidence" value="ECO:0007669"/>
    <property type="project" value="UniProtKB-UniRule"/>
</dbReference>
<evidence type="ECO:0000256" key="1">
    <source>
        <dbReference type="ARBA" id="ARBA00022490"/>
    </source>
</evidence>
<dbReference type="PANTHER" id="PTHR30308">
    <property type="entry name" value="TMRNA-BINDING COMPONENT OF TRANS-TRANSLATION TAGGING COMPLEX"/>
    <property type="match status" value="1"/>
</dbReference>
<dbReference type="CDD" id="cd09294">
    <property type="entry name" value="SmpB"/>
    <property type="match status" value="1"/>
</dbReference>
<comment type="subcellular location">
    <subcellularLocation>
        <location evidence="3">Cytoplasm</location>
    </subcellularLocation>
    <text evidence="3">The tmRNA-SmpB complex associates with stalled 70S ribosomes.</text>
</comment>
<dbReference type="EMBL" id="JACHJW010000001">
    <property type="protein sequence ID" value="MBB4957947.1"/>
    <property type="molecule type" value="Genomic_DNA"/>
</dbReference>
<evidence type="ECO:0000256" key="3">
    <source>
        <dbReference type="HAMAP-Rule" id="MF_00023"/>
    </source>
</evidence>
<accession>A0A7W7WNS5</accession>
<feature type="compositionally biased region" description="Basic and acidic residues" evidence="4">
    <location>
        <begin position="1"/>
        <end position="19"/>
    </location>
</feature>
<name>A0A7W7WNS5_9ACTN</name>
<comment type="function">
    <text evidence="3">Required for rescue of stalled ribosomes mediated by trans-translation. Binds to transfer-messenger RNA (tmRNA), required for stable association of tmRNA with ribosomes. tmRNA and SmpB together mimic tRNA shape, replacing the anticodon stem-loop with SmpB. tmRNA is encoded by the ssrA gene; the 2 termini fold to resemble tRNA(Ala) and it encodes a 'tag peptide', a short internal open reading frame. During trans-translation Ala-aminoacylated tmRNA acts like a tRNA, entering the A-site of stalled ribosomes, displacing the stalled mRNA. The ribosome then switches to translate the ORF on the tmRNA; the nascent peptide is terminated with the 'tag peptide' encoded by the tmRNA and targeted for degradation. The ribosome is freed to recommence translation, which seems to be the essential function of trans-translation.</text>
</comment>
<dbReference type="SUPFAM" id="SSF74982">
    <property type="entry name" value="Small protein B (SmpB)"/>
    <property type="match status" value="1"/>
</dbReference>
<feature type="region of interest" description="Disordered" evidence="4">
    <location>
        <begin position="1"/>
        <end position="25"/>
    </location>
</feature>
<gene>
    <name evidence="3" type="primary">smpB</name>
    <name evidence="5" type="ORF">FHR38_001680</name>
</gene>
<evidence type="ECO:0000256" key="4">
    <source>
        <dbReference type="SAM" id="MobiDB-lite"/>
    </source>
</evidence>
<dbReference type="GO" id="GO:0005829">
    <property type="term" value="C:cytosol"/>
    <property type="evidence" value="ECO:0007669"/>
    <property type="project" value="TreeGrafter"/>
</dbReference>
<dbReference type="AlphaFoldDB" id="A0A7W7WNS5"/>
<proteinExistence type="inferred from homology"/>
<protein>
    <recommendedName>
        <fullName evidence="3">SsrA-binding protein</fullName>
    </recommendedName>
    <alternativeName>
        <fullName evidence="3">Small protein B</fullName>
    </alternativeName>
</protein>
<dbReference type="NCBIfam" id="NF003843">
    <property type="entry name" value="PRK05422.1"/>
    <property type="match status" value="1"/>
</dbReference>